<protein>
    <submittedName>
        <fullName evidence="1">Uncharacterized protein</fullName>
    </submittedName>
</protein>
<reference evidence="1 2" key="1">
    <citation type="submission" date="2016-01" db="EMBL/GenBank/DDBJ databases">
        <authorList>
            <person name="Oliw E.H."/>
        </authorList>
    </citation>
    <scope>NUCLEOTIDE SEQUENCE [LARGE SCALE GENOMIC DNA]</scope>
    <source>
        <strain evidence="1">LMG 27134</strain>
    </source>
</reference>
<name>A0A158GFK5_9BURK</name>
<gene>
    <name evidence="1" type="ORF">AWB69_02573</name>
</gene>
<organism evidence="1 2">
    <name type="scientific">Caballeronia udeis</name>
    <dbReference type="NCBI Taxonomy" id="1232866"/>
    <lineage>
        <taxon>Bacteria</taxon>
        <taxon>Pseudomonadati</taxon>
        <taxon>Pseudomonadota</taxon>
        <taxon>Betaproteobacteria</taxon>
        <taxon>Burkholderiales</taxon>
        <taxon>Burkholderiaceae</taxon>
        <taxon>Caballeronia</taxon>
    </lineage>
</organism>
<proteinExistence type="predicted"/>
<evidence type="ECO:0000313" key="2">
    <source>
        <dbReference type="Proteomes" id="UP000054683"/>
    </source>
</evidence>
<dbReference type="Proteomes" id="UP000054683">
    <property type="component" value="Unassembled WGS sequence"/>
</dbReference>
<sequence>MQILATKSDRTSEARCQTLAINPPSTRMMDPVV</sequence>
<dbReference type="EMBL" id="FCOK02000013">
    <property type="protein sequence ID" value="SAL30904.1"/>
    <property type="molecule type" value="Genomic_DNA"/>
</dbReference>
<evidence type="ECO:0000313" key="1">
    <source>
        <dbReference type="EMBL" id="SAL30904.1"/>
    </source>
</evidence>
<dbReference type="AlphaFoldDB" id="A0A158GFK5"/>
<accession>A0A158GFK5</accession>